<reference evidence="8 9" key="1">
    <citation type="submission" date="2016-10" db="EMBL/GenBank/DDBJ databases">
        <authorList>
            <person name="de Groot N.N."/>
        </authorList>
    </citation>
    <scope>NUCLEOTIDE SEQUENCE [LARGE SCALE GENOMIC DNA]</scope>
    <source>
        <strain evidence="8 9">DSM 1283</strain>
    </source>
</reference>
<evidence type="ECO:0000313" key="8">
    <source>
        <dbReference type="EMBL" id="SFO45076.1"/>
    </source>
</evidence>
<keyword evidence="5 6" id="KW-0472">Membrane</keyword>
<feature type="domain" description="ABC-2 type transporter transmembrane" evidence="7">
    <location>
        <begin position="20"/>
        <end position="401"/>
    </location>
</feature>
<name>A0A1I5HAR7_9FIRM</name>
<feature type="transmembrane region" description="Helical" evidence="6">
    <location>
        <begin position="265"/>
        <end position="288"/>
    </location>
</feature>
<feature type="transmembrane region" description="Helical" evidence="6">
    <location>
        <begin position="332"/>
        <end position="350"/>
    </location>
</feature>
<dbReference type="PANTHER" id="PTHR30294">
    <property type="entry name" value="MEMBRANE COMPONENT OF ABC TRANSPORTER YHHJ-RELATED"/>
    <property type="match status" value="1"/>
</dbReference>
<dbReference type="Proteomes" id="UP000198806">
    <property type="component" value="Unassembled WGS sequence"/>
</dbReference>
<dbReference type="EMBL" id="FOWD01000027">
    <property type="protein sequence ID" value="SFO45076.1"/>
    <property type="molecule type" value="Genomic_DNA"/>
</dbReference>
<evidence type="ECO:0000313" key="9">
    <source>
        <dbReference type="Proteomes" id="UP000198806"/>
    </source>
</evidence>
<evidence type="ECO:0000259" key="7">
    <source>
        <dbReference type="Pfam" id="PF12698"/>
    </source>
</evidence>
<evidence type="ECO:0000256" key="2">
    <source>
        <dbReference type="ARBA" id="ARBA00022475"/>
    </source>
</evidence>
<gene>
    <name evidence="8" type="ORF">SAMN04489757_12737</name>
</gene>
<dbReference type="RefSeq" id="WP_091687548.1">
    <property type="nucleotide sequence ID" value="NZ_BAABFM010000002.1"/>
</dbReference>
<keyword evidence="3 6" id="KW-0812">Transmembrane</keyword>
<organism evidence="8 9">
    <name type="scientific">Anaerocolumna aminovalerica</name>
    <dbReference type="NCBI Taxonomy" id="1527"/>
    <lineage>
        <taxon>Bacteria</taxon>
        <taxon>Bacillati</taxon>
        <taxon>Bacillota</taxon>
        <taxon>Clostridia</taxon>
        <taxon>Lachnospirales</taxon>
        <taxon>Lachnospiraceae</taxon>
        <taxon>Anaerocolumna</taxon>
    </lineage>
</organism>
<feature type="transmembrane region" description="Helical" evidence="6">
    <location>
        <begin position="387"/>
        <end position="405"/>
    </location>
</feature>
<dbReference type="Pfam" id="PF12698">
    <property type="entry name" value="ABC2_membrane_3"/>
    <property type="match status" value="1"/>
</dbReference>
<keyword evidence="2" id="KW-1003">Cell membrane</keyword>
<comment type="subcellular location">
    <subcellularLocation>
        <location evidence="1">Cell membrane</location>
        <topology evidence="1">Multi-pass membrane protein</topology>
    </subcellularLocation>
</comment>
<evidence type="ECO:0000256" key="1">
    <source>
        <dbReference type="ARBA" id="ARBA00004651"/>
    </source>
</evidence>
<protein>
    <submittedName>
        <fullName evidence="8">ABC-2 family transporter protein</fullName>
    </submittedName>
</protein>
<evidence type="ECO:0000256" key="6">
    <source>
        <dbReference type="SAM" id="Phobius"/>
    </source>
</evidence>
<sequence>MTRLFFFRLKLILADKLNCFVILFSFVLFLLLMSSLSFGAEERSNVPIGIMDLDRSETSKVLVEKIKKIPAFYVYEEGEKELNRLLLKEEISGIFIIKEGFEDSVNKGSTEKLVMMKYLEGNKSAKVLSDIFAGPMLYPISLAKGLKEYEALKKPALVNEKKEIENSEIQNNWFTGQEYVDYINKLSKASDFDFAFDINMVDLESGEGALNPLGNSVIYFQVVFGILGMLISFVAMYITVGAVVEKEQGLDAKIKITLLKPVYLDLSYILALITVLSGFSVGITFILGRFIDNLTLEKKVTIFVVIFLYAVIMGMWFMVLGRISKKVSRYQILGTLSILLSGVFGFLSMVEGLIKSRLHGITILLPNRWLIEGITDIAFRSSRGYSWFWRLLLLGGVLIIINWFVRKIQNSCWRR</sequence>
<dbReference type="Gene3D" id="3.40.1710.10">
    <property type="entry name" value="abc type-2 transporter like domain"/>
    <property type="match status" value="1"/>
</dbReference>
<dbReference type="GO" id="GO:0005886">
    <property type="term" value="C:plasma membrane"/>
    <property type="evidence" value="ECO:0007669"/>
    <property type="project" value="UniProtKB-SubCell"/>
</dbReference>
<dbReference type="STRING" id="1527.SAMN04489757_12737"/>
<keyword evidence="9" id="KW-1185">Reference proteome</keyword>
<feature type="transmembrane region" description="Helical" evidence="6">
    <location>
        <begin position="300"/>
        <end position="320"/>
    </location>
</feature>
<evidence type="ECO:0000256" key="4">
    <source>
        <dbReference type="ARBA" id="ARBA00022989"/>
    </source>
</evidence>
<dbReference type="AlphaFoldDB" id="A0A1I5HAR7"/>
<dbReference type="InterPro" id="IPR013525">
    <property type="entry name" value="ABC2_TM"/>
</dbReference>
<dbReference type="PANTHER" id="PTHR30294:SF45">
    <property type="entry name" value="LINEARMYCIN RESISTANCE PERMEASE PROTEIN LNRN"/>
    <property type="match status" value="1"/>
</dbReference>
<proteinExistence type="predicted"/>
<dbReference type="InterPro" id="IPR051449">
    <property type="entry name" value="ABC-2_transporter_component"/>
</dbReference>
<dbReference type="GO" id="GO:0140359">
    <property type="term" value="F:ABC-type transporter activity"/>
    <property type="evidence" value="ECO:0007669"/>
    <property type="project" value="InterPro"/>
</dbReference>
<feature type="transmembrane region" description="Helical" evidence="6">
    <location>
        <begin position="218"/>
        <end position="244"/>
    </location>
</feature>
<evidence type="ECO:0000256" key="3">
    <source>
        <dbReference type="ARBA" id="ARBA00022692"/>
    </source>
</evidence>
<dbReference type="OrthoDB" id="2062081at2"/>
<evidence type="ECO:0000256" key="5">
    <source>
        <dbReference type="ARBA" id="ARBA00023136"/>
    </source>
</evidence>
<keyword evidence="4 6" id="KW-1133">Transmembrane helix</keyword>
<accession>A0A1I5HAR7</accession>